<dbReference type="GO" id="GO:0016866">
    <property type="term" value="F:intramolecular transferase activity"/>
    <property type="evidence" value="ECO:0007669"/>
    <property type="project" value="InterPro"/>
</dbReference>
<dbReference type="InterPro" id="IPR036724">
    <property type="entry name" value="Cobalamin-bd_sf"/>
</dbReference>
<proteinExistence type="predicted"/>
<dbReference type="AlphaFoldDB" id="A0A645ENN5"/>
<sequence length="198" mass="21197">MKTTAKSRLKSVSSRREVLLGTNQFPNFTEVAAAKVELTKEGGCDCDHTGVEKLSPVRGAEEFEALRFATEAAAKRPKAFMLTIGNLAMRLARAQFSCNFFACAGYEVVDNLGFKTVEEGVAAAQEAGADIIVLCSSDDEYAELAPAAYEASKGKAILVVVGAPACADDLKAIGIEHFINVKTNVLETLKQFNQLLSI</sequence>
<gene>
    <name evidence="1" type="ORF">SDC9_150852</name>
</gene>
<accession>A0A645ENN5</accession>
<comment type="caution">
    <text evidence="1">The sequence shown here is derived from an EMBL/GenBank/DDBJ whole genome shotgun (WGS) entry which is preliminary data.</text>
</comment>
<dbReference type="GO" id="GO:0046872">
    <property type="term" value="F:metal ion binding"/>
    <property type="evidence" value="ECO:0007669"/>
    <property type="project" value="InterPro"/>
</dbReference>
<evidence type="ECO:0000313" key="1">
    <source>
        <dbReference type="EMBL" id="MPN03621.1"/>
    </source>
</evidence>
<dbReference type="GO" id="GO:0031419">
    <property type="term" value="F:cobalamin binding"/>
    <property type="evidence" value="ECO:0007669"/>
    <property type="project" value="InterPro"/>
</dbReference>
<dbReference type="Gene3D" id="3.40.50.280">
    <property type="entry name" value="Cobalamin-binding domain"/>
    <property type="match status" value="1"/>
</dbReference>
<dbReference type="PANTHER" id="PTHR48101:SF1">
    <property type="entry name" value="METHYLMALONYL-COA MUTASE, LARGE SUBUNIT"/>
    <property type="match status" value="1"/>
</dbReference>
<dbReference type="EMBL" id="VSSQ01049544">
    <property type="protein sequence ID" value="MPN03621.1"/>
    <property type="molecule type" value="Genomic_DNA"/>
</dbReference>
<dbReference type="PANTHER" id="PTHR48101">
    <property type="entry name" value="METHYLMALONYL-COA MUTASE, MITOCHONDRIAL-RELATED"/>
    <property type="match status" value="1"/>
</dbReference>
<dbReference type="SUPFAM" id="SSF52242">
    <property type="entry name" value="Cobalamin (vitamin B12)-binding domain"/>
    <property type="match status" value="1"/>
</dbReference>
<reference evidence="1" key="1">
    <citation type="submission" date="2019-08" db="EMBL/GenBank/DDBJ databases">
        <authorList>
            <person name="Kucharzyk K."/>
            <person name="Murdoch R.W."/>
            <person name="Higgins S."/>
            <person name="Loffler F."/>
        </authorList>
    </citation>
    <scope>NUCLEOTIDE SEQUENCE</scope>
</reference>
<organism evidence="1">
    <name type="scientific">bioreactor metagenome</name>
    <dbReference type="NCBI Taxonomy" id="1076179"/>
    <lineage>
        <taxon>unclassified sequences</taxon>
        <taxon>metagenomes</taxon>
        <taxon>ecological metagenomes</taxon>
    </lineage>
</organism>
<name>A0A645ENN5_9ZZZZ</name>
<protein>
    <submittedName>
        <fullName evidence="1">Uncharacterized protein</fullName>
    </submittedName>
</protein>